<evidence type="ECO:0000256" key="1">
    <source>
        <dbReference type="SAM" id="MobiDB-lite"/>
    </source>
</evidence>
<dbReference type="Proteomes" id="UP000783686">
    <property type="component" value="Unassembled WGS sequence"/>
</dbReference>
<keyword evidence="2" id="KW-0812">Transmembrane</keyword>
<feature type="region of interest" description="Disordered" evidence="1">
    <location>
        <begin position="303"/>
        <end position="348"/>
    </location>
</feature>
<proteinExistence type="predicted"/>
<dbReference type="EMBL" id="CAJFDH010000003">
    <property type="protein sequence ID" value="CAD5213681.1"/>
    <property type="molecule type" value="Genomic_DNA"/>
</dbReference>
<keyword evidence="3" id="KW-0732">Signal</keyword>
<dbReference type="EMBL" id="CAJFCW020000003">
    <property type="protein sequence ID" value="CAG9101357.1"/>
    <property type="molecule type" value="Genomic_DNA"/>
</dbReference>
<feature type="transmembrane region" description="Helical" evidence="2">
    <location>
        <begin position="271"/>
        <end position="294"/>
    </location>
</feature>
<dbReference type="Proteomes" id="UP000614601">
    <property type="component" value="Unassembled WGS sequence"/>
</dbReference>
<evidence type="ECO:0000256" key="2">
    <source>
        <dbReference type="SAM" id="Phobius"/>
    </source>
</evidence>
<feature type="chain" id="PRO_5036220953" evidence="3">
    <location>
        <begin position="16"/>
        <end position="348"/>
    </location>
</feature>
<organism evidence="4 5">
    <name type="scientific">Bursaphelenchus okinawaensis</name>
    <dbReference type="NCBI Taxonomy" id="465554"/>
    <lineage>
        <taxon>Eukaryota</taxon>
        <taxon>Metazoa</taxon>
        <taxon>Ecdysozoa</taxon>
        <taxon>Nematoda</taxon>
        <taxon>Chromadorea</taxon>
        <taxon>Rhabditida</taxon>
        <taxon>Tylenchina</taxon>
        <taxon>Tylenchomorpha</taxon>
        <taxon>Aphelenchoidea</taxon>
        <taxon>Aphelenchoididae</taxon>
        <taxon>Bursaphelenchus</taxon>
    </lineage>
</organism>
<keyword evidence="2" id="KW-0472">Membrane</keyword>
<sequence length="348" mass="37754">MVATNLAALLPKIVALTLLSLPSDRELCVTYTTFKESSNELKATKFTQCESTEMTSGTPAGIFKTASTQYKLLQLYPVNTALDSILFSRLAIVSEKTQYNGLSLLKVAPAEPKLLKQDVNAKEAQFGVANGHMFFQNCEGGSARHIDMANLPQGDLPMTHEGLIICGKPEFGQTKDGLVWTEAEGCWTLDGDNLKPSDRSDVTELVFTIEALVNMDPTIAQDVDQADLKTMLVLVHSQLAPQTTCTTTTPAGDTTELSVTEMSKSPDYFNMIGYAVGGFALLLVFCVVGSTIWYTGCLKRKPTPLQPSTTPSEKDTTPVDSKDPASKTDKNTSNSKSGFRFVNNHVTD</sequence>
<keyword evidence="2" id="KW-1133">Transmembrane helix</keyword>
<reference evidence="4" key="1">
    <citation type="submission" date="2020-09" db="EMBL/GenBank/DDBJ databases">
        <authorList>
            <person name="Kikuchi T."/>
        </authorList>
    </citation>
    <scope>NUCLEOTIDE SEQUENCE</scope>
    <source>
        <strain evidence="4">SH1</strain>
    </source>
</reference>
<accession>A0A811KC26</accession>
<protein>
    <submittedName>
        <fullName evidence="4">Uncharacterized protein</fullName>
    </submittedName>
</protein>
<comment type="caution">
    <text evidence="4">The sequence shown here is derived from an EMBL/GenBank/DDBJ whole genome shotgun (WGS) entry which is preliminary data.</text>
</comment>
<dbReference type="AlphaFoldDB" id="A0A811KC26"/>
<name>A0A811KC26_9BILA</name>
<keyword evidence="5" id="KW-1185">Reference proteome</keyword>
<gene>
    <name evidence="4" type="ORF">BOKJ2_LOCUS5214</name>
</gene>
<evidence type="ECO:0000313" key="4">
    <source>
        <dbReference type="EMBL" id="CAD5213681.1"/>
    </source>
</evidence>
<evidence type="ECO:0000256" key="3">
    <source>
        <dbReference type="SAM" id="SignalP"/>
    </source>
</evidence>
<feature type="signal peptide" evidence="3">
    <location>
        <begin position="1"/>
        <end position="15"/>
    </location>
</feature>
<feature type="compositionally biased region" description="Basic and acidic residues" evidence="1">
    <location>
        <begin position="312"/>
        <end position="330"/>
    </location>
</feature>
<evidence type="ECO:0000313" key="5">
    <source>
        <dbReference type="Proteomes" id="UP000614601"/>
    </source>
</evidence>